<organism evidence="1 2">
    <name type="scientific">Macrolepiota fuliginosa MF-IS2</name>
    <dbReference type="NCBI Taxonomy" id="1400762"/>
    <lineage>
        <taxon>Eukaryota</taxon>
        <taxon>Fungi</taxon>
        <taxon>Dikarya</taxon>
        <taxon>Basidiomycota</taxon>
        <taxon>Agaricomycotina</taxon>
        <taxon>Agaricomycetes</taxon>
        <taxon>Agaricomycetidae</taxon>
        <taxon>Agaricales</taxon>
        <taxon>Agaricineae</taxon>
        <taxon>Agaricaceae</taxon>
        <taxon>Macrolepiota</taxon>
    </lineage>
</organism>
<protein>
    <submittedName>
        <fullName evidence="1">Uncharacterized protein</fullName>
    </submittedName>
</protein>
<keyword evidence="2" id="KW-1185">Reference proteome</keyword>
<comment type="caution">
    <text evidence="1">The sequence shown here is derived from an EMBL/GenBank/DDBJ whole genome shotgun (WGS) entry which is preliminary data.</text>
</comment>
<sequence length="199" mass="21947">MTAFTPQYIDLTSKAPLAPRARPIPLPALDAPKVAIRETSNTDGQEIYPINTHSTLTPNQQLDLWEIELTAPIHVHTPEAHIGTITAAFPSQSLTALDAFLVLQSITLNPLDFHMTFSYLSSDMKERVKTAFYQRNFVTMKTRRTAWERFASGSGCVSDEGPLGIDLLLGNAEVWGFETWSLAGYGVVHLAGSLAYQII</sequence>
<dbReference type="EMBL" id="MU151120">
    <property type="protein sequence ID" value="KAF9449795.1"/>
    <property type="molecule type" value="Genomic_DNA"/>
</dbReference>
<accession>A0A9P5XHS8</accession>
<dbReference type="AlphaFoldDB" id="A0A9P5XHS8"/>
<proteinExistence type="predicted"/>
<reference evidence="1" key="1">
    <citation type="submission" date="2020-11" db="EMBL/GenBank/DDBJ databases">
        <authorList>
            <consortium name="DOE Joint Genome Institute"/>
            <person name="Ahrendt S."/>
            <person name="Riley R."/>
            <person name="Andreopoulos W."/>
            <person name="Labutti K."/>
            <person name="Pangilinan J."/>
            <person name="Ruiz-Duenas F.J."/>
            <person name="Barrasa J.M."/>
            <person name="Sanchez-Garcia M."/>
            <person name="Camarero S."/>
            <person name="Miyauchi S."/>
            <person name="Serrano A."/>
            <person name="Linde D."/>
            <person name="Babiker R."/>
            <person name="Drula E."/>
            <person name="Ayuso-Fernandez I."/>
            <person name="Pacheco R."/>
            <person name="Padilla G."/>
            <person name="Ferreira P."/>
            <person name="Barriuso J."/>
            <person name="Kellner H."/>
            <person name="Castanera R."/>
            <person name="Alfaro M."/>
            <person name="Ramirez L."/>
            <person name="Pisabarro A.G."/>
            <person name="Kuo A."/>
            <person name="Tritt A."/>
            <person name="Lipzen A."/>
            <person name="He G."/>
            <person name="Yan M."/>
            <person name="Ng V."/>
            <person name="Cullen D."/>
            <person name="Martin F."/>
            <person name="Rosso M.-N."/>
            <person name="Henrissat B."/>
            <person name="Hibbett D."/>
            <person name="Martinez A.T."/>
            <person name="Grigoriev I.V."/>
        </authorList>
    </citation>
    <scope>NUCLEOTIDE SEQUENCE</scope>
    <source>
        <strain evidence="1">MF-IS2</strain>
    </source>
</reference>
<dbReference type="OrthoDB" id="3042027at2759"/>
<evidence type="ECO:0000313" key="1">
    <source>
        <dbReference type="EMBL" id="KAF9449795.1"/>
    </source>
</evidence>
<evidence type="ECO:0000313" key="2">
    <source>
        <dbReference type="Proteomes" id="UP000807342"/>
    </source>
</evidence>
<dbReference type="Proteomes" id="UP000807342">
    <property type="component" value="Unassembled WGS sequence"/>
</dbReference>
<name>A0A9P5XHS8_9AGAR</name>
<gene>
    <name evidence="1" type="ORF">P691DRAFT_790466</name>
</gene>